<evidence type="ECO:0000313" key="2">
    <source>
        <dbReference type="EMBL" id="EHN10581.1"/>
    </source>
</evidence>
<dbReference type="Proteomes" id="UP000005143">
    <property type="component" value="Unassembled WGS sequence"/>
</dbReference>
<accession>H0E6U0</accession>
<gene>
    <name evidence="2" type="ORF">PAI11_25410</name>
</gene>
<keyword evidence="1" id="KW-1133">Transmembrane helix</keyword>
<keyword evidence="1" id="KW-0472">Membrane</keyword>
<dbReference type="EMBL" id="AGUD01000210">
    <property type="protein sequence ID" value="EHN10581.1"/>
    <property type="molecule type" value="Genomic_DNA"/>
</dbReference>
<feature type="transmembrane region" description="Helical" evidence="1">
    <location>
        <begin position="81"/>
        <end position="104"/>
    </location>
</feature>
<proteinExistence type="predicted"/>
<dbReference type="OrthoDB" id="5243514at2"/>
<evidence type="ECO:0008006" key="4">
    <source>
        <dbReference type="Google" id="ProtNLM"/>
    </source>
</evidence>
<keyword evidence="1" id="KW-0812">Transmembrane</keyword>
<evidence type="ECO:0000313" key="3">
    <source>
        <dbReference type="Proteomes" id="UP000005143"/>
    </source>
</evidence>
<dbReference type="RefSeq" id="WP_007575668.1">
    <property type="nucleotide sequence ID" value="NZ_AGUD01000210.1"/>
</dbReference>
<dbReference type="Pfam" id="PF10027">
    <property type="entry name" value="DUF2269"/>
    <property type="match status" value="1"/>
</dbReference>
<feature type="transmembrane region" description="Helical" evidence="1">
    <location>
        <begin position="13"/>
        <end position="36"/>
    </location>
</feature>
<dbReference type="InterPro" id="IPR018729">
    <property type="entry name" value="DUF2269_transmembrane"/>
</dbReference>
<comment type="caution">
    <text evidence="2">The sequence shown here is derived from an EMBL/GenBank/DDBJ whole genome shotgun (WGS) entry which is preliminary data.</text>
</comment>
<feature type="transmembrane region" description="Helical" evidence="1">
    <location>
        <begin position="57"/>
        <end position="75"/>
    </location>
</feature>
<organism evidence="2 3">
    <name type="scientific">Patulibacter medicamentivorans</name>
    <dbReference type="NCBI Taxonomy" id="1097667"/>
    <lineage>
        <taxon>Bacteria</taxon>
        <taxon>Bacillati</taxon>
        <taxon>Actinomycetota</taxon>
        <taxon>Thermoleophilia</taxon>
        <taxon>Solirubrobacterales</taxon>
        <taxon>Patulibacteraceae</taxon>
        <taxon>Patulibacter</taxon>
    </lineage>
</organism>
<name>H0E6U0_9ACTN</name>
<protein>
    <recommendedName>
        <fullName evidence="4">DUF2269 family protein</fullName>
    </recommendedName>
</protein>
<sequence>MLAVITAYTVAKAIHILGVVFAFGATIVVPPIGAYLQRHQPQALGAFHGAVAQLGRTVVTPAMTIVLIAGLYMAADASLFSKAWVSASLLILFVLFGLYGALIIPRSEELSKRAEAIAAGDAGADPTTDGQYSTIAALVARLHLAAIGLVIVAVLVMTLKPGN</sequence>
<evidence type="ECO:0000256" key="1">
    <source>
        <dbReference type="SAM" id="Phobius"/>
    </source>
</evidence>
<reference evidence="2 3" key="1">
    <citation type="journal article" date="2013" name="Biodegradation">
        <title>Quantitative proteomic analysis of ibuprofen-degrading Patulibacter sp. strain I11.</title>
        <authorList>
            <person name="Almeida B."/>
            <person name="Kjeldal H."/>
            <person name="Lolas I."/>
            <person name="Knudsen A.D."/>
            <person name="Carvalho G."/>
            <person name="Nielsen K.L."/>
            <person name="Barreto Crespo M.T."/>
            <person name="Stensballe A."/>
            <person name="Nielsen J.L."/>
        </authorList>
    </citation>
    <scope>NUCLEOTIDE SEQUENCE [LARGE SCALE GENOMIC DNA]</scope>
    <source>
        <strain evidence="2 3">I11</strain>
    </source>
</reference>
<dbReference type="AlphaFoldDB" id="H0E6U0"/>
<feature type="transmembrane region" description="Helical" evidence="1">
    <location>
        <begin position="138"/>
        <end position="159"/>
    </location>
</feature>
<keyword evidence="3" id="KW-1185">Reference proteome</keyword>